<keyword evidence="3" id="KW-0521">NADP</keyword>
<feature type="domain" description="IMP dehydrogenase/GMP reductase" evidence="5">
    <location>
        <begin position="10"/>
        <end position="160"/>
    </location>
</feature>
<evidence type="ECO:0000259" key="5">
    <source>
        <dbReference type="Pfam" id="PF00478"/>
    </source>
</evidence>
<gene>
    <name evidence="6" type="primary">gmpr</name>
</gene>
<dbReference type="PANTHER" id="PTHR43170:SF3">
    <property type="entry name" value="GMP REDUCTASE 1"/>
    <property type="match status" value="1"/>
</dbReference>
<evidence type="ECO:0000256" key="2">
    <source>
        <dbReference type="ARBA" id="ARBA00015800"/>
    </source>
</evidence>
<evidence type="ECO:0000256" key="1">
    <source>
        <dbReference type="ARBA" id="ARBA00012678"/>
    </source>
</evidence>
<dbReference type="GO" id="GO:0003920">
    <property type="term" value="F:GMP reductase activity"/>
    <property type="evidence" value="ECO:0007669"/>
    <property type="project" value="UniProtKB-EC"/>
</dbReference>
<keyword evidence="7" id="KW-1185">Reference proteome</keyword>
<sequence length="189" mass="21493">MPRVDADLKLDFKDVLFRPKRSSLKSRSEVDLARTFTFRNSKQTYHGIPIIAANMDTTGTFEMARVLSKHTLFTAMQKHYSLDEWKTFAVNHPEYTLSCPPWCEHPASSGSGKADLERLCEILEAIPDIKYICLDVANGYSEYFVEFVKTVRDKFPKHTIMEIVCHSSLEPLIVTIALFIPGSNMSPLS</sequence>
<evidence type="ECO:0000313" key="6">
    <source>
        <dbReference type="Ensembl" id="ENSSTUP00000096706.1"/>
    </source>
</evidence>
<dbReference type="InterPro" id="IPR013785">
    <property type="entry name" value="Aldolase_TIM"/>
</dbReference>
<dbReference type="SUPFAM" id="SSF51412">
    <property type="entry name" value="Inosine monophosphate dehydrogenase (IMPDH)"/>
    <property type="match status" value="1"/>
</dbReference>
<evidence type="ECO:0000313" key="7">
    <source>
        <dbReference type="Proteomes" id="UP000472277"/>
    </source>
</evidence>
<dbReference type="InterPro" id="IPR001093">
    <property type="entry name" value="IMP_DH_GMPRt"/>
</dbReference>
<keyword evidence="4" id="KW-0560">Oxidoreductase</keyword>
<dbReference type="AlphaFoldDB" id="A0A674DM25"/>
<dbReference type="Pfam" id="PF00478">
    <property type="entry name" value="IMPDH"/>
    <property type="match status" value="1"/>
</dbReference>
<reference evidence="6" key="1">
    <citation type="submission" date="2025-08" db="UniProtKB">
        <authorList>
            <consortium name="Ensembl"/>
        </authorList>
    </citation>
    <scope>IDENTIFICATION</scope>
</reference>
<protein>
    <recommendedName>
        <fullName evidence="2">GMP reductase</fullName>
        <ecNumber evidence="1">1.7.1.7</ecNumber>
    </recommendedName>
</protein>
<proteinExistence type="predicted"/>
<dbReference type="PANTHER" id="PTHR43170">
    <property type="entry name" value="GMP REDUCTASE"/>
    <property type="match status" value="1"/>
</dbReference>
<evidence type="ECO:0000256" key="4">
    <source>
        <dbReference type="ARBA" id="ARBA00023002"/>
    </source>
</evidence>
<dbReference type="Ensembl" id="ENSSTUT00000103865.1">
    <property type="protein sequence ID" value="ENSSTUP00000096706.1"/>
    <property type="gene ID" value="ENSSTUG00000043492.1"/>
</dbReference>
<reference evidence="6" key="2">
    <citation type="submission" date="2025-09" db="UniProtKB">
        <authorList>
            <consortium name="Ensembl"/>
        </authorList>
    </citation>
    <scope>IDENTIFICATION</scope>
</reference>
<dbReference type="Proteomes" id="UP000472277">
    <property type="component" value="Chromosome 34"/>
</dbReference>
<dbReference type="EC" id="1.7.1.7" evidence="1"/>
<evidence type="ECO:0000256" key="3">
    <source>
        <dbReference type="ARBA" id="ARBA00022857"/>
    </source>
</evidence>
<organism evidence="6 7">
    <name type="scientific">Salmo trutta</name>
    <name type="common">Brown trout</name>
    <dbReference type="NCBI Taxonomy" id="8032"/>
    <lineage>
        <taxon>Eukaryota</taxon>
        <taxon>Metazoa</taxon>
        <taxon>Chordata</taxon>
        <taxon>Craniata</taxon>
        <taxon>Vertebrata</taxon>
        <taxon>Euteleostomi</taxon>
        <taxon>Actinopterygii</taxon>
        <taxon>Neopterygii</taxon>
        <taxon>Teleostei</taxon>
        <taxon>Protacanthopterygii</taxon>
        <taxon>Salmoniformes</taxon>
        <taxon>Salmonidae</taxon>
        <taxon>Salmoninae</taxon>
        <taxon>Salmo</taxon>
    </lineage>
</organism>
<dbReference type="InterPro" id="IPR050139">
    <property type="entry name" value="GMP_reductase"/>
</dbReference>
<accession>A0A674DM25</accession>
<dbReference type="SMART" id="SM01240">
    <property type="entry name" value="IMPDH"/>
    <property type="match status" value="1"/>
</dbReference>
<name>A0A674DM25_SALTR</name>
<dbReference type="GeneTree" id="ENSGT00940000156595"/>
<dbReference type="Gene3D" id="3.20.20.70">
    <property type="entry name" value="Aldolase class I"/>
    <property type="match status" value="1"/>
</dbReference>